<dbReference type="STRING" id="225324.SAMN02745126_01594"/>
<comment type="subunit">
    <text evidence="2">Monomer.</text>
</comment>
<comment type="function">
    <text evidence="1">Thiol-specific peroxidase that catalyzes the reduction of hydrogen peroxide and organic hydroperoxides to water and alcohols, respectively. Plays a role in cell protection against oxidative stress by detoxifying peroxides and as sensor of hydrogen peroxide-mediated signaling events.</text>
</comment>
<dbReference type="GO" id="GO:0008379">
    <property type="term" value="F:thioredoxin peroxidase activity"/>
    <property type="evidence" value="ECO:0007669"/>
    <property type="project" value="TreeGrafter"/>
</dbReference>
<evidence type="ECO:0000256" key="10">
    <source>
        <dbReference type="ARBA" id="ARBA00038489"/>
    </source>
</evidence>
<evidence type="ECO:0000256" key="5">
    <source>
        <dbReference type="ARBA" id="ARBA00022862"/>
    </source>
</evidence>
<evidence type="ECO:0000313" key="16">
    <source>
        <dbReference type="Proteomes" id="UP000190092"/>
    </source>
</evidence>
<dbReference type="OrthoDB" id="9812811at2"/>
<dbReference type="GO" id="GO:0034599">
    <property type="term" value="P:cellular response to oxidative stress"/>
    <property type="evidence" value="ECO:0007669"/>
    <property type="project" value="TreeGrafter"/>
</dbReference>
<evidence type="ECO:0000256" key="8">
    <source>
        <dbReference type="ARBA" id="ARBA00023284"/>
    </source>
</evidence>
<dbReference type="AlphaFoldDB" id="A0A1T4LKT2"/>
<dbReference type="CDD" id="cd03017">
    <property type="entry name" value="PRX_BCP"/>
    <property type="match status" value="1"/>
</dbReference>
<evidence type="ECO:0000259" key="14">
    <source>
        <dbReference type="PROSITE" id="PS51352"/>
    </source>
</evidence>
<keyword evidence="4" id="KW-0575">Peroxidase</keyword>
<reference evidence="16" key="1">
    <citation type="submission" date="2017-02" db="EMBL/GenBank/DDBJ databases">
        <authorList>
            <person name="Varghese N."/>
            <person name="Submissions S."/>
        </authorList>
    </citation>
    <scope>NUCLEOTIDE SEQUENCE [LARGE SCALE GENOMIC DNA]</scope>
    <source>
        <strain evidence="16">ATCC 27094</strain>
    </source>
</reference>
<dbReference type="GO" id="GO:0045454">
    <property type="term" value="P:cell redox homeostasis"/>
    <property type="evidence" value="ECO:0007669"/>
    <property type="project" value="TreeGrafter"/>
</dbReference>
<comment type="similarity">
    <text evidence="10">Belongs to the peroxiredoxin family. BCP/PrxQ subfamily.</text>
</comment>
<evidence type="ECO:0000256" key="1">
    <source>
        <dbReference type="ARBA" id="ARBA00003330"/>
    </source>
</evidence>
<dbReference type="FunFam" id="3.40.30.10:FF:000007">
    <property type="entry name" value="Thioredoxin-dependent thiol peroxidase"/>
    <property type="match status" value="1"/>
</dbReference>
<keyword evidence="7" id="KW-1015">Disulfide bond</keyword>
<protein>
    <recommendedName>
        <fullName evidence="3">thioredoxin-dependent peroxiredoxin</fullName>
        <ecNumber evidence="3">1.11.1.24</ecNumber>
    </recommendedName>
    <alternativeName>
        <fullName evidence="9">Thioredoxin peroxidase</fullName>
    </alternativeName>
    <alternativeName>
        <fullName evidence="11">Thioredoxin-dependent peroxiredoxin Bcp</fullName>
    </alternativeName>
</protein>
<dbReference type="RefSeq" id="WP_085933206.1">
    <property type="nucleotide sequence ID" value="NZ_FUWJ01000001.1"/>
</dbReference>
<evidence type="ECO:0000256" key="11">
    <source>
        <dbReference type="ARBA" id="ARBA00042639"/>
    </source>
</evidence>
<feature type="domain" description="Thioredoxin" evidence="14">
    <location>
        <begin position="3"/>
        <end position="154"/>
    </location>
</feature>
<dbReference type="Proteomes" id="UP000190092">
    <property type="component" value="Unassembled WGS sequence"/>
</dbReference>
<gene>
    <name evidence="15" type="ORF">SAMN02745126_01594</name>
</gene>
<dbReference type="InterPro" id="IPR050924">
    <property type="entry name" value="Peroxiredoxin_BCP/PrxQ"/>
</dbReference>
<evidence type="ECO:0000256" key="2">
    <source>
        <dbReference type="ARBA" id="ARBA00011245"/>
    </source>
</evidence>
<dbReference type="PANTHER" id="PTHR42801:SF4">
    <property type="entry name" value="AHPC_TSA FAMILY PROTEIN"/>
    <property type="match status" value="1"/>
</dbReference>
<keyword evidence="8" id="KW-0676">Redox-active center</keyword>
<evidence type="ECO:0000256" key="12">
    <source>
        <dbReference type="ARBA" id="ARBA00049091"/>
    </source>
</evidence>
<evidence type="ECO:0000256" key="6">
    <source>
        <dbReference type="ARBA" id="ARBA00023002"/>
    </source>
</evidence>
<dbReference type="InterPro" id="IPR024706">
    <property type="entry name" value="Peroxiredoxin_AhpC-typ"/>
</dbReference>
<dbReference type="NCBIfam" id="NF006960">
    <property type="entry name" value="PRK09437.1"/>
    <property type="match status" value="1"/>
</dbReference>
<dbReference type="PIRSF" id="PIRSF000239">
    <property type="entry name" value="AHPC"/>
    <property type="match status" value="1"/>
</dbReference>
<dbReference type="PANTHER" id="PTHR42801">
    <property type="entry name" value="THIOREDOXIN-DEPENDENT PEROXIDE REDUCTASE"/>
    <property type="match status" value="1"/>
</dbReference>
<feature type="active site" description="Cysteine sulfenic acid (-SOH) intermediate; for peroxidase activity" evidence="13">
    <location>
        <position position="45"/>
    </location>
</feature>
<accession>A0A1T4LKT2</accession>
<evidence type="ECO:0000256" key="4">
    <source>
        <dbReference type="ARBA" id="ARBA00022559"/>
    </source>
</evidence>
<organism evidence="15 16">
    <name type="scientific">Enhydrobacter aerosaccus</name>
    <dbReference type="NCBI Taxonomy" id="225324"/>
    <lineage>
        <taxon>Bacteria</taxon>
        <taxon>Pseudomonadati</taxon>
        <taxon>Pseudomonadota</taxon>
        <taxon>Alphaproteobacteria</taxon>
        <taxon>Hyphomicrobiales</taxon>
        <taxon>Enhydrobacter</taxon>
    </lineage>
</organism>
<dbReference type="EC" id="1.11.1.24" evidence="3"/>
<keyword evidence="16" id="KW-1185">Reference proteome</keyword>
<keyword evidence="5" id="KW-0049">Antioxidant</keyword>
<keyword evidence="6" id="KW-0560">Oxidoreductase</keyword>
<evidence type="ECO:0000256" key="3">
    <source>
        <dbReference type="ARBA" id="ARBA00013017"/>
    </source>
</evidence>
<dbReference type="EMBL" id="FUWJ01000001">
    <property type="protein sequence ID" value="SJZ55329.1"/>
    <property type="molecule type" value="Genomic_DNA"/>
</dbReference>
<dbReference type="GO" id="GO:0005737">
    <property type="term" value="C:cytoplasm"/>
    <property type="evidence" value="ECO:0007669"/>
    <property type="project" value="TreeGrafter"/>
</dbReference>
<dbReference type="PROSITE" id="PS51352">
    <property type="entry name" value="THIOREDOXIN_2"/>
    <property type="match status" value="1"/>
</dbReference>
<dbReference type="InterPro" id="IPR013766">
    <property type="entry name" value="Thioredoxin_domain"/>
</dbReference>
<sequence length="154" mass="17082">MSVEEGKKAPDFTAPTDGGGKLKLSELRGKPVVLYFYPKDDTPGCTTEACGFRDAAPDFKKLKAQVVGVSKDSVARHDKFKAKYGLSFPLVSDEDGKICEKYGTWVEKSLYGRKYMGIDRATFLIDKEGTVRKIWRKVKVSGHVDEVREALAAL</sequence>
<dbReference type="InterPro" id="IPR036249">
    <property type="entry name" value="Thioredoxin-like_sf"/>
</dbReference>
<comment type="catalytic activity">
    <reaction evidence="12">
        <text>a hydroperoxide + [thioredoxin]-dithiol = an alcohol + [thioredoxin]-disulfide + H2O</text>
        <dbReference type="Rhea" id="RHEA:62620"/>
        <dbReference type="Rhea" id="RHEA-COMP:10698"/>
        <dbReference type="Rhea" id="RHEA-COMP:10700"/>
        <dbReference type="ChEBI" id="CHEBI:15377"/>
        <dbReference type="ChEBI" id="CHEBI:29950"/>
        <dbReference type="ChEBI" id="CHEBI:30879"/>
        <dbReference type="ChEBI" id="CHEBI:35924"/>
        <dbReference type="ChEBI" id="CHEBI:50058"/>
        <dbReference type="EC" id="1.11.1.24"/>
    </reaction>
</comment>
<name>A0A1T4LKT2_9HYPH</name>
<evidence type="ECO:0000256" key="7">
    <source>
        <dbReference type="ARBA" id="ARBA00023157"/>
    </source>
</evidence>
<dbReference type="SUPFAM" id="SSF52833">
    <property type="entry name" value="Thioredoxin-like"/>
    <property type="match status" value="1"/>
</dbReference>
<evidence type="ECO:0000256" key="13">
    <source>
        <dbReference type="PIRSR" id="PIRSR000239-1"/>
    </source>
</evidence>
<evidence type="ECO:0000256" key="9">
    <source>
        <dbReference type="ARBA" id="ARBA00032824"/>
    </source>
</evidence>
<dbReference type="Pfam" id="PF00578">
    <property type="entry name" value="AhpC-TSA"/>
    <property type="match status" value="1"/>
</dbReference>
<proteinExistence type="inferred from homology"/>
<evidence type="ECO:0000313" key="15">
    <source>
        <dbReference type="EMBL" id="SJZ55329.1"/>
    </source>
</evidence>
<dbReference type="InterPro" id="IPR000866">
    <property type="entry name" value="AhpC/TSA"/>
</dbReference>
<dbReference type="Gene3D" id="3.40.30.10">
    <property type="entry name" value="Glutaredoxin"/>
    <property type="match status" value="1"/>
</dbReference>